<dbReference type="RefSeq" id="WP_345523653.1">
    <property type="nucleotide sequence ID" value="NZ_BAABKM010000004.1"/>
</dbReference>
<name>A0ABP8XZF6_9ACTN</name>
<protein>
    <submittedName>
        <fullName evidence="1">Phage tail protein</fullName>
    </submittedName>
</protein>
<proteinExistence type="predicted"/>
<dbReference type="InterPro" id="IPR010667">
    <property type="entry name" value="Phage_T4_Gp19"/>
</dbReference>
<sequence>MSLLPALASPLVSPYTTARFVLAIDGLASVNFSKCTGLAGEVSVEEYQEGGENRFAHRFPSRATFPNLVLNQGAGPTQELWEWFYEFHVTGLVAPRDGTVVLMSTVEGVLAPVRVWAFTRGWPVKLTGPDLDAQAAAVAIEAIEIAHHGLTLKKVF</sequence>
<accession>A0ABP8XZF6</accession>
<dbReference type="NCBIfam" id="TIGR02241">
    <property type="entry name" value="conserved hypothetical phage tail region protein"/>
    <property type="match status" value="1"/>
</dbReference>
<keyword evidence="2" id="KW-1185">Reference proteome</keyword>
<dbReference type="PANTHER" id="PTHR38009">
    <property type="entry name" value="CONSERVED HYPOTHETICAL PHAGE TAIL PROTEIN"/>
    <property type="match status" value="1"/>
</dbReference>
<evidence type="ECO:0000313" key="1">
    <source>
        <dbReference type="EMBL" id="GAA4717898.1"/>
    </source>
</evidence>
<dbReference type="EMBL" id="BAABKM010000004">
    <property type="protein sequence ID" value="GAA4717898.1"/>
    <property type="molecule type" value="Genomic_DNA"/>
</dbReference>
<comment type="caution">
    <text evidence="1">The sequence shown here is derived from an EMBL/GenBank/DDBJ whole genome shotgun (WGS) entry which is preliminary data.</text>
</comment>
<evidence type="ECO:0000313" key="2">
    <source>
        <dbReference type="Proteomes" id="UP001499974"/>
    </source>
</evidence>
<dbReference type="InterPro" id="IPR011747">
    <property type="entry name" value="CHP02241"/>
</dbReference>
<gene>
    <name evidence="1" type="ORF">GCM10023349_42250</name>
</gene>
<dbReference type="Pfam" id="PF06841">
    <property type="entry name" value="Phage_T4_gp19"/>
    <property type="match status" value="1"/>
</dbReference>
<organism evidence="1 2">
    <name type="scientific">Nocardioides conyzicola</name>
    <dbReference type="NCBI Taxonomy" id="1651781"/>
    <lineage>
        <taxon>Bacteria</taxon>
        <taxon>Bacillati</taxon>
        <taxon>Actinomycetota</taxon>
        <taxon>Actinomycetes</taxon>
        <taxon>Propionibacteriales</taxon>
        <taxon>Nocardioidaceae</taxon>
        <taxon>Nocardioides</taxon>
    </lineage>
</organism>
<dbReference type="PANTHER" id="PTHR38009:SF1">
    <property type="entry name" value="CONSERVED HYPOTHETICAL PHAGE TAIL PROTEIN"/>
    <property type="match status" value="1"/>
</dbReference>
<reference evidence="2" key="1">
    <citation type="journal article" date="2019" name="Int. J. Syst. Evol. Microbiol.">
        <title>The Global Catalogue of Microorganisms (GCM) 10K type strain sequencing project: providing services to taxonomists for standard genome sequencing and annotation.</title>
        <authorList>
            <consortium name="The Broad Institute Genomics Platform"/>
            <consortium name="The Broad Institute Genome Sequencing Center for Infectious Disease"/>
            <person name="Wu L."/>
            <person name="Ma J."/>
        </authorList>
    </citation>
    <scope>NUCLEOTIDE SEQUENCE [LARGE SCALE GENOMIC DNA]</scope>
    <source>
        <strain evidence="2">JCM 18531</strain>
    </source>
</reference>
<dbReference type="Proteomes" id="UP001499974">
    <property type="component" value="Unassembled WGS sequence"/>
</dbReference>